<feature type="region of interest" description="Disordered" evidence="2">
    <location>
        <begin position="1"/>
        <end position="42"/>
    </location>
</feature>
<feature type="compositionally biased region" description="Basic and acidic residues" evidence="2">
    <location>
        <begin position="16"/>
        <end position="27"/>
    </location>
</feature>
<feature type="region of interest" description="Disordered" evidence="2">
    <location>
        <begin position="196"/>
        <end position="298"/>
    </location>
</feature>
<evidence type="ECO:0000256" key="2">
    <source>
        <dbReference type="SAM" id="MobiDB-lite"/>
    </source>
</evidence>
<protein>
    <recommendedName>
        <fullName evidence="3">RRM domain-containing protein</fullName>
    </recommendedName>
</protein>
<dbReference type="AlphaFoldDB" id="A0A0D2X5G4"/>
<dbReference type="eggNOG" id="KOG1456">
    <property type="taxonomic scope" value="Eukaryota"/>
</dbReference>
<feature type="domain" description="RRM" evidence="3">
    <location>
        <begin position="302"/>
        <end position="376"/>
    </location>
</feature>
<gene>
    <name evidence="4" type="ORF">CAOG_007867</name>
</gene>
<evidence type="ECO:0000256" key="1">
    <source>
        <dbReference type="PROSITE-ProRule" id="PRU00176"/>
    </source>
</evidence>
<dbReference type="InterPro" id="IPR000504">
    <property type="entry name" value="RRM_dom"/>
</dbReference>
<dbReference type="PANTHER" id="PTHR15592">
    <property type="entry name" value="MATRIN 3/NUCLEAR PROTEIN 220-RELATED"/>
    <property type="match status" value="1"/>
</dbReference>
<evidence type="ECO:0000313" key="5">
    <source>
        <dbReference type="Proteomes" id="UP000008743"/>
    </source>
</evidence>
<keyword evidence="1" id="KW-0694">RNA-binding</keyword>
<organism evidence="4 5">
    <name type="scientific">Capsaspora owczarzaki (strain ATCC 30864)</name>
    <dbReference type="NCBI Taxonomy" id="595528"/>
    <lineage>
        <taxon>Eukaryota</taxon>
        <taxon>Filasterea</taxon>
        <taxon>Capsaspora</taxon>
    </lineage>
</organism>
<keyword evidence="5" id="KW-1185">Reference proteome</keyword>
<dbReference type="CDD" id="cd12424">
    <property type="entry name" value="RRM3_hnRNPL_like"/>
    <property type="match status" value="1"/>
</dbReference>
<dbReference type="GO" id="GO:0003723">
    <property type="term" value="F:RNA binding"/>
    <property type="evidence" value="ECO:0007669"/>
    <property type="project" value="UniProtKB-UniRule"/>
</dbReference>
<feature type="compositionally biased region" description="Pro residues" evidence="2">
    <location>
        <begin position="204"/>
        <end position="216"/>
    </location>
</feature>
<dbReference type="Pfam" id="PF22976">
    <property type="entry name" value="RRM_10"/>
    <property type="match status" value="1"/>
</dbReference>
<dbReference type="STRING" id="595528.A0A0D2X5G4"/>
<accession>A0A0D2X5G4</accession>
<proteinExistence type="predicted"/>
<dbReference type="PhylomeDB" id="A0A0D2X5G4"/>
<dbReference type="Proteomes" id="UP000008743">
    <property type="component" value="Unassembled WGS sequence"/>
</dbReference>
<evidence type="ECO:0000313" key="4">
    <source>
        <dbReference type="EMBL" id="KJE97764.1"/>
    </source>
</evidence>
<feature type="domain" description="RRM" evidence="3">
    <location>
        <begin position="44"/>
        <end position="119"/>
    </location>
</feature>
<evidence type="ECO:0000259" key="3">
    <source>
        <dbReference type="PROSITE" id="PS50102"/>
    </source>
</evidence>
<name>A0A0D2X5G4_CAPO3</name>
<dbReference type="InterPro" id="IPR055204">
    <property type="entry name" value="HNRNPL_RRM"/>
</dbReference>
<dbReference type="OrthoDB" id="302770at2759"/>
<dbReference type="InParanoid" id="A0A0D2X5G4"/>
<reference evidence="5" key="1">
    <citation type="submission" date="2011-02" db="EMBL/GenBank/DDBJ databases">
        <title>The Genome Sequence of Capsaspora owczarzaki ATCC 30864.</title>
        <authorList>
            <person name="Russ C."/>
            <person name="Cuomo C."/>
            <person name="Burger G."/>
            <person name="Gray M.W."/>
            <person name="Holland P.W.H."/>
            <person name="King N."/>
            <person name="Lang F.B.F."/>
            <person name="Roger A.J."/>
            <person name="Ruiz-Trillo I."/>
            <person name="Young S.K."/>
            <person name="Zeng Q."/>
            <person name="Gargeya S."/>
            <person name="Alvarado L."/>
            <person name="Berlin A."/>
            <person name="Chapman S.B."/>
            <person name="Chen Z."/>
            <person name="Freedman E."/>
            <person name="Gellesch M."/>
            <person name="Goldberg J."/>
            <person name="Griggs A."/>
            <person name="Gujja S."/>
            <person name="Heilman E."/>
            <person name="Heiman D."/>
            <person name="Howarth C."/>
            <person name="Mehta T."/>
            <person name="Neiman D."/>
            <person name="Pearson M."/>
            <person name="Roberts A."/>
            <person name="Saif S."/>
            <person name="Shea T."/>
            <person name="Shenoy N."/>
            <person name="Sisk P."/>
            <person name="Stolte C."/>
            <person name="Sykes S."/>
            <person name="White J."/>
            <person name="Yandava C."/>
            <person name="Haas B."/>
            <person name="Nusbaum C."/>
            <person name="Birren B."/>
        </authorList>
    </citation>
    <scope>NUCLEOTIDE SEQUENCE</scope>
    <source>
        <strain evidence="5">ATCC 30864</strain>
    </source>
</reference>
<feature type="compositionally biased region" description="Basic and acidic residues" evidence="2">
    <location>
        <begin position="224"/>
        <end position="233"/>
    </location>
</feature>
<dbReference type="EMBL" id="KE346375">
    <property type="protein sequence ID" value="KJE97764.1"/>
    <property type="molecule type" value="Genomic_DNA"/>
</dbReference>
<sequence length="460" mass="49964">MSQQQKHSRDSDEDDMPGKRVRLEHTDGSSYSVNVDPHNPPPSRVLHVRKLPDGISSPQLSSAISELGGVVSFVIMMPQKHQALIEMVSVSDAMTVIAHCAQHPVYLQGQQIMFNYSKSQELKRTSGEQPDEGNPAKILLFTVFNPIYPITCEVSHTSPSAYRLVSQARPLPQRRALITPHTTTSLKVRQNNDESWDYTGAVPLGPPAGGPPPPPGGHSQYGGRPDDRGRDNRGPPPSGVYDGGRHYGGPPPGQLPPPHHYDGGRGGYDMGPPPHHYNPSSPDSRGPPPQFASNNGPQGSSPVLMIYHINPQRMTCQSLFNLFCLYGNVLRVRILANRTDAALLQFDQAHAADTALANLNRAVIFGTSLEVTHSRNTYIAGAATAPIPGSPATLVDFSDSPHNRFTNQRAAMKNRISPPTRNVHFFGLGVGATEEHIRSIFTPAGIEEPESIKLFEKGGN</sequence>
<dbReference type="Pfam" id="PF13893">
    <property type="entry name" value="RRM_5"/>
    <property type="match status" value="2"/>
</dbReference>
<feature type="compositionally biased region" description="Pro residues" evidence="2">
    <location>
        <begin position="249"/>
        <end position="258"/>
    </location>
</feature>
<dbReference type="SMART" id="SM00360">
    <property type="entry name" value="RRM"/>
    <property type="match status" value="2"/>
</dbReference>
<dbReference type="SUPFAM" id="SSF54928">
    <property type="entry name" value="RNA-binding domain, RBD"/>
    <property type="match status" value="2"/>
</dbReference>
<dbReference type="PROSITE" id="PS50102">
    <property type="entry name" value="RRM"/>
    <property type="match status" value="2"/>
</dbReference>
<dbReference type="Gene3D" id="3.30.70.330">
    <property type="match status" value="3"/>
</dbReference>
<dbReference type="InterPro" id="IPR012677">
    <property type="entry name" value="Nucleotide-bd_a/b_plait_sf"/>
</dbReference>
<dbReference type="InterPro" id="IPR035979">
    <property type="entry name" value="RBD_domain_sf"/>
</dbReference>